<feature type="non-terminal residue" evidence="1">
    <location>
        <position position="167"/>
    </location>
</feature>
<evidence type="ECO:0008006" key="3">
    <source>
        <dbReference type="Google" id="ProtNLM"/>
    </source>
</evidence>
<gene>
    <name evidence="1" type="ORF">F53441_14184</name>
</gene>
<comment type="caution">
    <text evidence="1">The sequence shown here is derived from an EMBL/GenBank/DDBJ whole genome shotgun (WGS) entry which is preliminary data.</text>
</comment>
<dbReference type="Proteomes" id="UP000605986">
    <property type="component" value="Unassembled WGS sequence"/>
</dbReference>
<evidence type="ECO:0000313" key="1">
    <source>
        <dbReference type="EMBL" id="KAF4425160.1"/>
    </source>
</evidence>
<reference evidence="1" key="1">
    <citation type="submission" date="2020-01" db="EMBL/GenBank/DDBJ databases">
        <title>Identification and distribution of gene clusters putatively required for synthesis of sphingolipid metabolism inhibitors in phylogenetically diverse species of the filamentous fungus Fusarium.</title>
        <authorList>
            <person name="Kim H.-S."/>
            <person name="Busman M."/>
            <person name="Brown D.W."/>
            <person name="Divon H."/>
            <person name="Uhlig S."/>
            <person name="Proctor R.H."/>
        </authorList>
    </citation>
    <scope>NUCLEOTIDE SEQUENCE</scope>
    <source>
        <strain evidence="1">NRRL 53441</strain>
    </source>
</reference>
<dbReference type="AlphaFoldDB" id="A0A8H4JFY8"/>
<dbReference type="OrthoDB" id="191037at2759"/>
<keyword evidence="2" id="KW-1185">Reference proteome</keyword>
<sequence length="167" mass="18493">MAGSVSEQLPALPSDLSPEWFGAKLGHKVKSAENTRNIWGTASKLFYTITYEDESSGERPTYVCVKGVFDPKMIEAQPWTVSLAQREAMFFTKIAPTVDHMVFPKGWWSGTNETQGIAIMNDLNSEGCTFPAEVASYPAEKVMNGVEQLAGLHAKYWGQSQEDHPCK</sequence>
<protein>
    <recommendedName>
        <fullName evidence="3">Aminoglycoside phosphotransferase domain-containing protein</fullName>
    </recommendedName>
</protein>
<name>A0A8H4JFY8_9HYPO</name>
<organism evidence="1 2">
    <name type="scientific">Fusarium austroafricanum</name>
    <dbReference type="NCBI Taxonomy" id="2364996"/>
    <lineage>
        <taxon>Eukaryota</taxon>
        <taxon>Fungi</taxon>
        <taxon>Dikarya</taxon>
        <taxon>Ascomycota</taxon>
        <taxon>Pezizomycotina</taxon>
        <taxon>Sordariomycetes</taxon>
        <taxon>Hypocreomycetidae</taxon>
        <taxon>Hypocreales</taxon>
        <taxon>Nectriaceae</taxon>
        <taxon>Fusarium</taxon>
        <taxon>Fusarium concolor species complex</taxon>
    </lineage>
</organism>
<proteinExistence type="predicted"/>
<accession>A0A8H4JFY8</accession>
<dbReference type="EMBL" id="JAADJG010001098">
    <property type="protein sequence ID" value="KAF4425160.1"/>
    <property type="molecule type" value="Genomic_DNA"/>
</dbReference>
<evidence type="ECO:0000313" key="2">
    <source>
        <dbReference type="Proteomes" id="UP000605986"/>
    </source>
</evidence>